<dbReference type="Gene3D" id="3.30.70.360">
    <property type="match status" value="1"/>
</dbReference>
<keyword evidence="3" id="KW-0479">Metal-binding</keyword>
<proteinExistence type="inferred from homology"/>
<dbReference type="InterPro" id="IPR002933">
    <property type="entry name" value="Peptidase_M20"/>
</dbReference>
<comment type="caution">
    <text evidence="5">The sequence shown here is derived from an EMBL/GenBank/DDBJ whole genome shotgun (WGS) entry which is preliminary data.</text>
</comment>
<dbReference type="EMBL" id="SCWE01000005">
    <property type="protein sequence ID" value="TDM01223.1"/>
    <property type="molecule type" value="Genomic_DNA"/>
</dbReference>
<gene>
    <name evidence="5" type="ORF">ERX37_10100</name>
</gene>
<dbReference type="Proteomes" id="UP000295328">
    <property type="component" value="Unassembled WGS sequence"/>
</dbReference>
<reference evidence="5 6" key="1">
    <citation type="submission" date="2019-01" db="EMBL/GenBank/DDBJ databases">
        <title>Draft genome sequences of the type strains of six Macrococcus species.</title>
        <authorList>
            <person name="Mazhar S."/>
            <person name="Altermann E."/>
            <person name="Hill C."/>
            <person name="Mcauliffe O."/>
        </authorList>
    </citation>
    <scope>NUCLEOTIDE SEQUENCE [LARGE SCALE GENOMIC DNA]</scope>
    <source>
        <strain evidence="5 6">CCM4809</strain>
    </source>
</reference>
<dbReference type="GO" id="GO:0050118">
    <property type="term" value="F:N-acetyldiaminopimelate deacetylase activity"/>
    <property type="evidence" value="ECO:0007669"/>
    <property type="project" value="UniProtKB-ARBA"/>
</dbReference>
<feature type="binding site" evidence="3">
    <location>
        <position position="99"/>
    </location>
    <ligand>
        <name>Mn(2+)</name>
        <dbReference type="ChEBI" id="CHEBI:29035"/>
        <label>2</label>
    </ligand>
</feature>
<keyword evidence="3" id="KW-0464">Manganese</keyword>
<evidence type="ECO:0000256" key="1">
    <source>
        <dbReference type="ARBA" id="ARBA00006153"/>
    </source>
</evidence>
<dbReference type="InterPro" id="IPR011650">
    <property type="entry name" value="Peptidase_M20_dimer"/>
</dbReference>
<dbReference type="Pfam" id="PF01546">
    <property type="entry name" value="Peptidase_M20"/>
    <property type="match status" value="1"/>
</dbReference>
<dbReference type="NCBIfam" id="TIGR01891">
    <property type="entry name" value="amidohydrolases"/>
    <property type="match status" value="1"/>
</dbReference>
<keyword evidence="2 5" id="KW-0378">Hydrolase</keyword>
<accession>A0A4R6BI47</accession>
<dbReference type="PIRSF" id="PIRSF005962">
    <property type="entry name" value="Pept_M20D_amidohydro"/>
    <property type="match status" value="1"/>
</dbReference>
<dbReference type="FunFam" id="3.30.70.360:FF:000001">
    <property type="entry name" value="N-acetyldiaminopimelate deacetylase"/>
    <property type="match status" value="1"/>
</dbReference>
<dbReference type="SUPFAM" id="SSF53187">
    <property type="entry name" value="Zn-dependent exopeptidases"/>
    <property type="match status" value="1"/>
</dbReference>
<dbReference type="InterPro" id="IPR017439">
    <property type="entry name" value="Amidohydrolase"/>
</dbReference>
<dbReference type="InterPro" id="IPR036264">
    <property type="entry name" value="Bact_exopeptidase_dim_dom"/>
</dbReference>
<evidence type="ECO:0000256" key="3">
    <source>
        <dbReference type="PIRSR" id="PIRSR005962-1"/>
    </source>
</evidence>
<comment type="similarity">
    <text evidence="1">Belongs to the peptidase M20 family.</text>
</comment>
<dbReference type="PANTHER" id="PTHR11014:SF63">
    <property type="entry name" value="METALLOPEPTIDASE, PUTATIVE (AFU_ORTHOLOGUE AFUA_6G09600)-RELATED"/>
    <property type="match status" value="1"/>
</dbReference>
<feature type="binding site" evidence="3">
    <location>
        <position position="101"/>
    </location>
    <ligand>
        <name>Mn(2+)</name>
        <dbReference type="ChEBI" id="CHEBI:29035"/>
        <label>2</label>
    </ligand>
</feature>
<comment type="cofactor">
    <cofactor evidence="3">
        <name>Mn(2+)</name>
        <dbReference type="ChEBI" id="CHEBI:29035"/>
    </cofactor>
    <text evidence="3">The Mn(2+) ion enhances activity.</text>
</comment>
<dbReference type="GO" id="GO:0019877">
    <property type="term" value="P:diaminopimelate biosynthetic process"/>
    <property type="evidence" value="ECO:0007669"/>
    <property type="project" value="UniProtKB-ARBA"/>
</dbReference>
<evidence type="ECO:0000259" key="4">
    <source>
        <dbReference type="Pfam" id="PF07687"/>
    </source>
</evidence>
<dbReference type="GO" id="GO:0046872">
    <property type="term" value="F:metal ion binding"/>
    <property type="evidence" value="ECO:0007669"/>
    <property type="project" value="UniProtKB-KW"/>
</dbReference>
<feature type="domain" description="Peptidase M20 dimerisation" evidence="4">
    <location>
        <begin position="182"/>
        <end position="277"/>
    </location>
</feature>
<dbReference type="AlphaFoldDB" id="A0A4R6BI47"/>
<name>A0A4R6BI47_9STAP</name>
<dbReference type="PANTHER" id="PTHR11014">
    <property type="entry name" value="PEPTIDASE M20 FAMILY MEMBER"/>
    <property type="match status" value="1"/>
</dbReference>
<feature type="binding site" evidence="3">
    <location>
        <position position="135"/>
    </location>
    <ligand>
        <name>Mn(2+)</name>
        <dbReference type="ChEBI" id="CHEBI:29035"/>
        <label>2</label>
    </ligand>
</feature>
<dbReference type="RefSeq" id="WP_133430561.1">
    <property type="nucleotide sequence ID" value="NZ_BMCC01000005.1"/>
</dbReference>
<dbReference type="Pfam" id="PF07687">
    <property type="entry name" value="M20_dimer"/>
    <property type="match status" value="1"/>
</dbReference>
<feature type="binding site" evidence="3">
    <location>
        <position position="359"/>
    </location>
    <ligand>
        <name>Mn(2+)</name>
        <dbReference type="ChEBI" id="CHEBI:29035"/>
        <label>2</label>
    </ligand>
</feature>
<dbReference type="Gene3D" id="3.40.630.10">
    <property type="entry name" value="Zn peptidases"/>
    <property type="match status" value="1"/>
</dbReference>
<dbReference type="SUPFAM" id="SSF55031">
    <property type="entry name" value="Bacterial exopeptidase dimerisation domain"/>
    <property type="match status" value="1"/>
</dbReference>
<evidence type="ECO:0000256" key="2">
    <source>
        <dbReference type="ARBA" id="ARBA00022801"/>
    </source>
</evidence>
<evidence type="ECO:0000313" key="6">
    <source>
        <dbReference type="Proteomes" id="UP000295328"/>
    </source>
</evidence>
<dbReference type="OrthoDB" id="2985724at2"/>
<evidence type="ECO:0000313" key="5">
    <source>
        <dbReference type="EMBL" id="TDM01223.1"/>
    </source>
</evidence>
<sequence>MNWNLEDYQQELVDIRRYLHMHPELSFKEEKTKRYIADYLEQLNIEVERDVGGNGVVGYIEGSLPGPTVALRADFDALPIQDSKDVPYKSTVAGVMHACGHDGHTAMLLITAKILVQHRNQLAGRIVLIHQHAEELIPGGAKSMIEAGVLEDVDYVFGTHTACYLPTGTIGFCPGPAYANADRFTLNIKGQGGHGAAPHETKDAIIAASQLIAQFQTIISRSVNPIETAVLTIGEFKSGDAFNVIADSAYLSGTVRTYRDYTKQMVKTRMEQLIGAIEVGYQVSITFNYEDGYPALINPEKETLWLKQKVESAGFADEVIIQPTSLGGEDFSYFLQQRPGTYFYTGVMNEDKNAVYPHHHPNFDLDEDGLLYGVQTFLALIENITELK</sequence>
<feature type="binding site" evidence="3">
    <location>
        <position position="160"/>
    </location>
    <ligand>
        <name>Mn(2+)</name>
        <dbReference type="ChEBI" id="CHEBI:29035"/>
        <label>2</label>
    </ligand>
</feature>
<keyword evidence="6" id="KW-1185">Reference proteome</keyword>
<protein>
    <submittedName>
        <fullName evidence="5">Amidohydrolase</fullName>
    </submittedName>
</protein>
<organism evidence="5 6">
    <name type="scientific">Macrococcus hajekii</name>
    <dbReference type="NCBI Taxonomy" id="198482"/>
    <lineage>
        <taxon>Bacteria</taxon>
        <taxon>Bacillati</taxon>
        <taxon>Bacillota</taxon>
        <taxon>Bacilli</taxon>
        <taxon>Bacillales</taxon>
        <taxon>Staphylococcaceae</taxon>
        <taxon>Macrococcus</taxon>
    </lineage>
</organism>